<proteinExistence type="predicted"/>
<accession>A0A9D2IG90</accession>
<dbReference type="EMBL" id="DXCH01000264">
    <property type="protein sequence ID" value="HIZ08169.1"/>
    <property type="molecule type" value="Genomic_DNA"/>
</dbReference>
<name>A0A9D2IG90_9FIRM</name>
<evidence type="ECO:0000313" key="1">
    <source>
        <dbReference type="EMBL" id="HIZ08169.1"/>
    </source>
</evidence>
<comment type="caution">
    <text evidence="1">The sequence shown here is derived from an EMBL/GenBank/DDBJ whole genome shotgun (WGS) entry which is preliminary data.</text>
</comment>
<dbReference type="AlphaFoldDB" id="A0A9D2IG90"/>
<dbReference type="Proteomes" id="UP000824024">
    <property type="component" value="Unassembled WGS sequence"/>
</dbReference>
<evidence type="ECO:0000313" key="2">
    <source>
        <dbReference type="Proteomes" id="UP000824024"/>
    </source>
</evidence>
<reference evidence="1" key="2">
    <citation type="submission" date="2021-04" db="EMBL/GenBank/DDBJ databases">
        <authorList>
            <person name="Gilroy R."/>
        </authorList>
    </citation>
    <scope>NUCLEOTIDE SEQUENCE</scope>
    <source>
        <strain evidence="1">CHK192-9172</strain>
    </source>
</reference>
<reference evidence="1" key="1">
    <citation type="journal article" date="2021" name="PeerJ">
        <title>Extensive microbial diversity within the chicken gut microbiome revealed by metagenomics and culture.</title>
        <authorList>
            <person name="Gilroy R."/>
            <person name="Ravi A."/>
            <person name="Getino M."/>
            <person name="Pursley I."/>
            <person name="Horton D.L."/>
            <person name="Alikhan N.F."/>
            <person name="Baker D."/>
            <person name="Gharbi K."/>
            <person name="Hall N."/>
            <person name="Watson M."/>
            <person name="Adriaenssens E.M."/>
            <person name="Foster-Nyarko E."/>
            <person name="Jarju S."/>
            <person name="Secka A."/>
            <person name="Antonio M."/>
            <person name="Oren A."/>
            <person name="Chaudhuri R.R."/>
            <person name="La Ragione R."/>
            <person name="Hildebrand F."/>
            <person name="Pallen M.J."/>
        </authorList>
    </citation>
    <scope>NUCLEOTIDE SEQUENCE</scope>
    <source>
        <strain evidence="1">CHK192-9172</strain>
    </source>
</reference>
<gene>
    <name evidence="1" type="ORF">IAA08_09565</name>
</gene>
<sequence>MKEQISERTADFLFYYLLGVTLEDIENLNEEEVISVCANRAYLDMNRTLKFNNACEAKDRKSFCHSICKLMTEEVLKMLKDSDIDQFDAWHRDTCRQIIKTATKYPELKGKKVLDRIENRYDNSERFYYGQAQKCLNMTIKYMWITGKWNKKLQLLLPVLHVPVDSYIIEAVWNTDGWEDVIEGILVKDKRKSGQFNSNKVVPWSKWNEKQYIDFQKNLRGKLKTQQKPIEWEEKTWIEIAKQRAN</sequence>
<organism evidence="1 2">
    <name type="scientific">Candidatus Eubacterium avistercoris</name>
    <dbReference type="NCBI Taxonomy" id="2838567"/>
    <lineage>
        <taxon>Bacteria</taxon>
        <taxon>Bacillati</taxon>
        <taxon>Bacillota</taxon>
        <taxon>Clostridia</taxon>
        <taxon>Eubacteriales</taxon>
        <taxon>Eubacteriaceae</taxon>
        <taxon>Eubacterium</taxon>
    </lineage>
</organism>
<protein>
    <submittedName>
        <fullName evidence="1">Uncharacterized protein</fullName>
    </submittedName>
</protein>